<keyword evidence="12" id="KW-1185">Reference proteome</keyword>
<evidence type="ECO:0000256" key="5">
    <source>
        <dbReference type="ARBA" id="ARBA00022592"/>
    </source>
</evidence>
<reference evidence="11 12" key="1">
    <citation type="submission" date="2016-11" db="EMBL/GenBank/DDBJ databases">
        <authorList>
            <person name="Jaros S."/>
            <person name="Januszkiewicz K."/>
            <person name="Wedrychowicz H."/>
        </authorList>
    </citation>
    <scope>NUCLEOTIDE SEQUENCE [LARGE SCALE GENOMIC DNA]</scope>
    <source>
        <strain evidence="11 12">DSM 15929</strain>
    </source>
</reference>
<keyword evidence="5" id="KW-0592">Phosphate transport</keyword>
<comment type="function">
    <text evidence="1">Part of the ABC transporter complex PstSACB involved in phosphate import.</text>
</comment>
<evidence type="ECO:0000256" key="6">
    <source>
        <dbReference type="ARBA" id="ARBA00022729"/>
    </source>
</evidence>
<accession>A0A1M6UYR3</accession>
<keyword evidence="5" id="KW-0813">Transport</keyword>
<protein>
    <submittedName>
        <fullName evidence="11">Phosphate binding protein</fullName>
    </submittedName>
</protein>
<organism evidence="11 12">
    <name type="scientific">Anaerocolumna jejuensis DSM 15929</name>
    <dbReference type="NCBI Taxonomy" id="1121322"/>
    <lineage>
        <taxon>Bacteria</taxon>
        <taxon>Bacillati</taxon>
        <taxon>Bacillota</taxon>
        <taxon>Clostridia</taxon>
        <taxon>Lachnospirales</taxon>
        <taxon>Lachnospiraceae</taxon>
        <taxon>Anaerocolumna</taxon>
    </lineage>
</organism>
<dbReference type="InterPro" id="IPR008964">
    <property type="entry name" value="Invasin/intimin_cell_adhesion"/>
</dbReference>
<evidence type="ECO:0000256" key="9">
    <source>
        <dbReference type="SAM" id="SignalP"/>
    </source>
</evidence>
<dbReference type="SMART" id="SM00635">
    <property type="entry name" value="BID_2"/>
    <property type="match status" value="2"/>
</dbReference>
<keyword evidence="8" id="KW-0449">Lipoprotein</keyword>
<dbReference type="Pfam" id="PF12849">
    <property type="entry name" value="PBP_like_2"/>
    <property type="match status" value="1"/>
</dbReference>
<dbReference type="EMBL" id="FRAC01000016">
    <property type="protein sequence ID" value="SHK74387.1"/>
    <property type="molecule type" value="Genomic_DNA"/>
</dbReference>
<comment type="subunit">
    <text evidence="4">The complex is composed of two ATP-binding proteins (PstB), two transmembrane proteins (PstC and PstA) and a solute-binding protein (PstS).</text>
</comment>
<dbReference type="CDD" id="cd13653">
    <property type="entry name" value="PBP2_phosphate_like_1"/>
    <property type="match status" value="1"/>
</dbReference>
<dbReference type="InterPro" id="IPR003343">
    <property type="entry name" value="Big_2"/>
</dbReference>
<dbReference type="Gene3D" id="2.60.40.1080">
    <property type="match status" value="2"/>
</dbReference>
<evidence type="ECO:0000313" key="12">
    <source>
        <dbReference type="Proteomes" id="UP000184386"/>
    </source>
</evidence>
<keyword evidence="7" id="KW-0564">Palmitate</keyword>
<evidence type="ECO:0000256" key="1">
    <source>
        <dbReference type="ARBA" id="ARBA00002841"/>
    </source>
</evidence>
<comment type="subcellular location">
    <subcellularLocation>
        <location evidence="2">Cell membrane</location>
        <topology evidence="2">Lipid-anchor</topology>
    </subcellularLocation>
</comment>
<feature type="signal peptide" evidence="9">
    <location>
        <begin position="1"/>
        <end position="21"/>
    </location>
</feature>
<evidence type="ECO:0000256" key="4">
    <source>
        <dbReference type="ARBA" id="ARBA00011529"/>
    </source>
</evidence>
<evidence type="ECO:0000256" key="8">
    <source>
        <dbReference type="ARBA" id="ARBA00023288"/>
    </source>
</evidence>
<dbReference type="STRING" id="1121322.SAMN02745136_03244"/>
<dbReference type="AlphaFoldDB" id="A0A1M6UYR3"/>
<dbReference type="Gene3D" id="3.40.190.10">
    <property type="entry name" value="Periplasmic binding protein-like II"/>
    <property type="match status" value="2"/>
</dbReference>
<dbReference type="SUPFAM" id="SSF53850">
    <property type="entry name" value="Periplasmic binding protein-like II"/>
    <property type="match status" value="1"/>
</dbReference>
<gene>
    <name evidence="11" type="ORF">SAMN02745136_03244</name>
</gene>
<sequence>MKKLVSLVLSFALAISVFNYPATTVSASSAASGNVVLSGSTSVNPLVQALAEAFMKKNPSIKIVEQNVTGSGAGIADAKNAQSNVDFGMSSRNLTSDEAAVLEKVQICMDGLAVVVNKKNPLNEISPSLLYKIYTRDSSALNWNQISDSYKTSVKVAPFGREAGSGTRSCFEDFFKADYGTALPSGYDVKLDGSLASTGVVQTSVQNNIGAIGYMSLGDMDDKKVKPLKVEGVEPSKYTVADGTYAIKRPFLLVYNKTTKVSPAAQAFLDFISSADGQSIIDKMGFVKNNLVRTKADGLTLSSTSLNVKPGSSATLKATVTPADTDNKKVTYSSSNSAVATVSSTGVVKGIKAGTAAITVKTTDGTDISKTCLVTVENPVASVKLNKTTASVKVGKTVALKAAINPSTASNKTVIWSSSNPSVATVSVTGVVTGKKAGKVKITVTTVSGKKTASCKVTVTK</sequence>
<dbReference type="RefSeq" id="WP_073277799.1">
    <property type="nucleotide sequence ID" value="NZ_FRAC01000016.1"/>
</dbReference>
<dbReference type="InterPro" id="IPR024370">
    <property type="entry name" value="PBP_domain"/>
</dbReference>
<feature type="domain" description="BIG2" evidence="10">
    <location>
        <begin position="379"/>
        <end position="456"/>
    </location>
</feature>
<proteinExistence type="inferred from homology"/>
<dbReference type="PANTHER" id="PTHR30570:SF1">
    <property type="entry name" value="PHOSPHATE-BINDING PROTEIN PSTS"/>
    <property type="match status" value="1"/>
</dbReference>
<dbReference type="Proteomes" id="UP000184386">
    <property type="component" value="Unassembled WGS sequence"/>
</dbReference>
<dbReference type="Pfam" id="PF02368">
    <property type="entry name" value="Big_2"/>
    <property type="match status" value="2"/>
</dbReference>
<feature type="domain" description="BIG2" evidence="10">
    <location>
        <begin position="295"/>
        <end position="372"/>
    </location>
</feature>
<feature type="chain" id="PRO_5038479930" evidence="9">
    <location>
        <begin position="22"/>
        <end position="461"/>
    </location>
</feature>
<dbReference type="GO" id="GO:0005886">
    <property type="term" value="C:plasma membrane"/>
    <property type="evidence" value="ECO:0007669"/>
    <property type="project" value="UniProtKB-SubCell"/>
</dbReference>
<evidence type="ECO:0000256" key="2">
    <source>
        <dbReference type="ARBA" id="ARBA00004193"/>
    </source>
</evidence>
<name>A0A1M6UYR3_9FIRM</name>
<evidence type="ECO:0000256" key="7">
    <source>
        <dbReference type="ARBA" id="ARBA00023139"/>
    </source>
</evidence>
<dbReference type="OrthoDB" id="2680260at2"/>
<keyword evidence="6 9" id="KW-0732">Signal</keyword>
<dbReference type="GO" id="GO:0006817">
    <property type="term" value="P:phosphate ion transport"/>
    <property type="evidence" value="ECO:0007669"/>
    <property type="project" value="UniProtKB-KW"/>
</dbReference>
<evidence type="ECO:0000259" key="10">
    <source>
        <dbReference type="SMART" id="SM00635"/>
    </source>
</evidence>
<evidence type="ECO:0000313" key="11">
    <source>
        <dbReference type="EMBL" id="SHK74387.1"/>
    </source>
</evidence>
<dbReference type="InterPro" id="IPR050811">
    <property type="entry name" value="Phosphate_ABC_transporter"/>
</dbReference>
<evidence type="ECO:0000256" key="3">
    <source>
        <dbReference type="ARBA" id="ARBA00008725"/>
    </source>
</evidence>
<dbReference type="SUPFAM" id="SSF49373">
    <property type="entry name" value="Invasin/intimin cell-adhesion fragments"/>
    <property type="match status" value="2"/>
</dbReference>
<comment type="similarity">
    <text evidence="3">Belongs to the PstS family.</text>
</comment>
<dbReference type="PANTHER" id="PTHR30570">
    <property type="entry name" value="PERIPLASMIC PHOSPHATE BINDING COMPONENT OF PHOSPHATE ABC TRANSPORTER"/>
    <property type="match status" value="1"/>
</dbReference>